<evidence type="ECO:0000259" key="2">
    <source>
        <dbReference type="Pfam" id="PF06722"/>
    </source>
</evidence>
<evidence type="ECO:0000256" key="1">
    <source>
        <dbReference type="SAM" id="MobiDB-lite"/>
    </source>
</evidence>
<dbReference type="Gene3D" id="3.40.50.2000">
    <property type="entry name" value="Glycogen Phosphorylase B"/>
    <property type="match status" value="2"/>
</dbReference>
<name>A0ABV8KV43_9ACTN</name>
<dbReference type="InterPro" id="IPR010610">
    <property type="entry name" value="EryCIII-like_C"/>
</dbReference>
<feature type="compositionally biased region" description="Pro residues" evidence="1">
    <location>
        <begin position="246"/>
        <end position="264"/>
    </location>
</feature>
<dbReference type="RefSeq" id="WP_377551728.1">
    <property type="nucleotide sequence ID" value="NZ_JBHSBN010000029.1"/>
</dbReference>
<organism evidence="3 4">
    <name type="scientific">Micromonospora zhanjiangensis</name>
    <dbReference type="NCBI Taxonomy" id="1522057"/>
    <lineage>
        <taxon>Bacteria</taxon>
        <taxon>Bacillati</taxon>
        <taxon>Actinomycetota</taxon>
        <taxon>Actinomycetes</taxon>
        <taxon>Micromonosporales</taxon>
        <taxon>Micromonosporaceae</taxon>
        <taxon>Micromonospora</taxon>
    </lineage>
</organism>
<dbReference type="EMBL" id="JBHSBN010000029">
    <property type="protein sequence ID" value="MFC4109828.1"/>
    <property type="molecule type" value="Genomic_DNA"/>
</dbReference>
<dbReference type="SUPFAM" id="SSF53756">
    <property type="entry name" value="UDP-Glycosyltransferase/glycogen phosphorylase"/>
    <property type="match status" value="1"/>
</dbReference>
<dbReference type="InterPro" id="IPR002213">
    <property type="entry name" value="UDP_glucos_trans"/>
</dbReference>
<proteinExistence type="predicted"/>
<evidence type="ECO:0000313" key="3">
    <source>
        <dbReference type="EMBL" id="MFC4109828.1"/>
    </source>
</evidence>
<comment type="caution">
    <text evidence="3">The sequence shown here is derived from an EMBL/GenBank/DDBJ whole genome shotgun (WGS) entry which is preliminary data.</text>
</comment>
<accession>A0ABV8KV43</accession>
<protein>
    <submittedName>
        <fullName evidence="3">Glycosyltransferase</fullName>
    </submittedName>
</protein>
<reference evidence="4" key="1">
    <citation type="journal article" date="2019" name="Int. J. Syst. Evol. Microbiol.">
        <title>The Global Catalogue of Microorganisms (GCM) 10K type strain sequencing project: providing services to taxonomists for standard genome sequencing and annotation.</title>
        <authorList>
            <consortium name="The Broad Institute Genomics Platform"/>
            <consortium name="The Broad Institute Genome Sequencing Center for Infectious Disease"/>
            <person name="Wu L."/>
            <person name="Ma J."/>
        </authorList>
    </citation>
    <scope>NUCLEOTIDE SEQUENCE [LARGE SCALE GENOMIC DNA]</scope>
    <source>
        <strain evidence="4">2902at01</strain>
    </source>
</reference>
<dbReference type="CDD" id="cd03784">
    <property type="entry name" value="GT1_Gtf-like"/>
    <property type="match status" value="1"/>
</dbReference>
<sequence length="456" mass="47566">MARILVTSLPFAGHVGPTGALAAELVHRGHHVVAYTGRKYRDRFVAAGAQWLPWTRAQDFDDADLGATFPGLGDGKGLRGARANGDLILFGTASGQARDILAAAEREPFDLVVADQLGFGAGLAAEALAIPWASVAVTPLTMVSSRDLPPPGTPFPPGTGRLSRVRDALLRAAAGLAYRRLVDPRLNRIRAEVGLGRAALGAPDSLYSPRLLLAQGVPALEYPRTDLPGQVHFVGRLTPARRPDPAHQPPASRPDPPMPSPASRPDPAHRRPAWWSDLVAARTSGRPVVHITQGTLDVDLADLVRPAVAALAGAEALVVCTTGGVPPDTLGPLPENVRAAAFLPHDLLLPLVDVMVTNGGWGGVLAAVEHGVPLVVAGGSLDKPEVARRVARAGVGLDLRTGEPGRRRIRRAVATVLDGPEFRRRARALAAELAAAGGIPAAADLVEGLLTPRTGG</sequence>
<evidence type="ECO:0000313" key="4">
    <source>
        <dbReference type="Proteomes" id="UP001595868"/>
    </source>
</evidence>
<gene>
    <name evidence="3" type="ORF">ACFOX0_28345</name>
</gene>
<dbReference type="Pfam" id="PF06722">
    <property type="entry name" value="EryCIII-like_C"/>
    <property type="match status" value="1"/>
</dbReference>
<dbReference type="PANTHER" id="PTHR48050:SF13">
    <property type="entry name" value="STEROL 3-BETA-GLUCOSYLTRANSFERASE UGT80A2"/>
    <property type="match status" value="1"/>
</dbReference>
<dbReference type="Proteomes" id="UP001595868">
    <property type="component" value="Unassembled WGS sequence"/>
</dbReference>
<keyword evidence="4" id="KW-1185">Reference proteome</keyword>
<feature type="region of interest" description="Disordered" evidence="1">
    <location>
        <begin position="237"/>
        <end position="270"/>
    </location>
</feature>
<dbReference type="InterPro" id="IPR050426">
    <property type="entry name" value="Glycosyltransferase_28"/>
</dbReference>
<feature type="domain" description="Erythromycin biosynthesis protein CIII-like C-terminal" evidence="2">
    <location>
        <begin position="318"/>
        <end position="436"/>
    </location>
</feature>
<dbReference type="PANTHER" id="PTHR48050">
    <property type="entry name" value="STEROL 3-BETA-GLUCOSYLTRANSFERASE"/>
    <property type="match status" value="1"/>
</dbReference>